<dbReference type="PATRIC" id="fig|1302272.5.peg.1386"/>
<dbReference type="STRING" id="1302272.FC96_GL001378"/>
<evidence type="ECO:0008006" key="3">
    <source>
        <dbReference type="Google" id="ProtNLM"/>
    </source>
</evidence>
<evidence type="ECO:0000313" key="2">
    <source>
        <dbReference type="Proteomes" id="UP000050911"/>
    </source>
</evidence>
<evidence type="ECO:0000313" key="1">
    <source>
        <dbReference type="EMBL" id="KRK49049.1"/>
    </source>
</evidence>
<accession>A0A0R1HU56</accession>
<keyword evidence="2" id="KW-1185">Reference proteome</keyword>
<protein>
    <recommendedName>
        <fullName evidence="3">Phage protein</fullName>
    </recommendedName>
</protein>
<dbReference type="Proteomes" id="UP000050911">
    <property type="component" value="Unassembled WGS sequence"/>
</dbReference>
<organism evidence="1 2">
    <name type="scientific">Secundilactobacillus kimchicus JCM 15530</name>
    <dbReference type="NCBI Taxonomy" id="1302272"/>
    <lineage>
        <taxon>Bacteria</taxon>
        <taxon>Bacillati</taxon>
        <taxon>Bacillota</taxon>
        <taxon>Bacilli</taxon>
        <taxon>Lactobacillales</taxon>
        <taxon>Lactobacillaceae</taxon>
        <taxon>Secundilactobacillus</taxon>
    </lineage>
</organism>
<reference evidence="1 2" key="1">
    <citation type="journal article" date="2015" name="Genome Announc.">
        <title>Expanding the biotechnology potential of lactobacilli through comparative genomics of 213 strains and associated genera.</title>
        <authorList>
            <person name="Sun Z."/>
            <person name="Harris H.M."/>
            <person name="McCann A."/>
            <person name="Guo C."/>
            <person name="Argimon S."/>
            <person name="Zhang W."/>
            <person name="Yang X."/>
            <person name="Jeffery I.B."/>
            <person name="Cooney J.C."/>
            <person name="Kagawa T.F."/>
            <person name="Liu W."/>
            <person name="Song Y."/>
            <person name="Salvetti E."/>
            <person name="Wrobel A."/>
            <person name="Rasinkangas P."/>
            <person name="Parkhill J."/>
            <person name="Rea M.C."/>
            <person name="O'Sullivan O."/>
            <person name="Ritari J."/>
            <person name="Douillard F.P."/>
            <person name="Paul Ross R."/>
            <person name="Yang R."/>
            <person name="Briner A.E."/>
            <person name="Felis G.E."/>
            <person name="de Vos W.M."/>
            <person name="Barrangou R."/>
            <person name="Klaenhammer T.R."/>
            <person name="Caufield P.W."/>
            <person name="Cui Y."/>
            <person name="Zhang H."/>
            <person name="O'Toole P.W."/>
        </authorList>
    </citation>
    <scope>NUCLEOTIDE SEQUENCE [LARGE SCALE GENOMIC DNA]</scope>
    <source>
        <strain evidence="1 2">JCM 15530</strain>
    </source>
</reference>
<gene>
    <name evidence="1" type="ORF">FC96_GL001378</name>
</gene>
<name>A0A0R1HU56_9LACO</name>
<dbReference type="RefSeq" id="WP_055679856.1">
    <property type="nucleotide sequence ID" value="NZ_AZCX01000002.1"/>
</dbReference>
<dbReference type="InterPro" id="IPR020288">
    <property type="entry name" value="Sheath_initiator"/>
</dbReference>
<dbReference type="AlphaFoldDB" id="A0A0R1HU56"/>
<sequence length="146" mass="16481">MDDEDLQEVDGLEVEDDFDDEIEEETLPSLDYKVANGHIAGYVDEREAMVQAIDKIAKTDRFTYPIYSDQYGNDLQELFGKDFDYAKVEVERMLEEAFLADDRVNSVTVDDIRQTDSTSLTVTASVDTIYGTVPVESEVAINSDTE</sequence>
<comment type="caution">
    <text evidence="1">The sequence shown here is derived from an EMBL/GenBank/DDBJ whole genome shotgun (WGS) entry which is preliminary data.</text>
</comment>
<proteinExistence type="predicted"/>
<dbReference type="EMBL" id="AZCX01000002">
    <property type="protein sequence ID" value="KRK49049.1"/>
    <property type="molecule type" value="Genomic_DNA"/>
</dbReference>
<dbReference type="Pfam" id="PF10934">
    <property type="entry name" value="Sheath_initiator"/>
    <property type="match status" value="1"/>
</dbReference>
<dbReference type="OrthoDB" id="89089at2"/>